<proteinExistence type="predicted"/>
<feature type="region of interest" description="Disordered" evidence="1">
    <location>
        <begin position="1"/>
        <end position="43"/>
    </location>
</feature>
<evidence type="ECO:0000313" key="3">
    <source>
        <dbReference type="Proteomes" id="UP001595833"/>
    </source>
</evidence>
<comment type="caution">
    <text evidence="2">The sequence shown here is derived from an EMBL/GenBank/DDBJ whole genome shotgun (WGS) entry which is preliminary data.</text>
</comment>
<accession>A0ABV9XRV7</accession>
<protein>
    <submittedName>
        <fullName evidence="2">Uncharacterized protein</fullName>
    </submittedName>
</protein>
<keyword evidence="3" id="KW-1185">Reference proteome</keyword>
<dbReference type="RefSeq" id="WP_344042299.1">
    <property type="nucleotide sequence ID" value="NZ_BAAAKE010000033.1"/>
</dbReference>
<evidence type="ECO:0000256" key="1">
    <source>
        <dbReference type="SAM" id="MobiDB-lite"/>
    </source>
</evidence>
<evidence type="ECO:0000313" key="2">
    <source>
        <dbReference type="EMBL" id="MFC5052192.1"/>
    </source>
</evidence>
<dbReference type="EMBL" id="JBHSJB010000002">
    <property type="protein sequence ID" value="MFC5052192.1"/>
    <property type="molecule type" value="Genomic_DNA"/>
</dbReference>
<name>A0ABV9XRV7_9PSEU</name>
<gene>
    <name evidence="2" type="ORF">ACFPFM_00335</name>
</gene>
<dbReference type="Proteomes" id="UP001595833">
    <property type="component" value="Unassembled WGS sequence"/>
</dbReference>
<organism evidence="2 3">
    <name type="scientific">Saccharothrix xinjiangensis</name>
    <dbReference type="NCBI Taxonomy" id="204798"/>
    <lineage>
        <taxon>Bacteria</taxon>
        <taxon>Bacillati</taxon>
        <taxon>Actinomycetota</taxon>
        <taxon>Actinomycetes</taxon>
        <taxon>Pseudonocardiales</taxon>
        <taxon>Pseudonocardiaceae</taxon>
        <taxon>Saccharothrix</taxon>
    </lineage>
</organism>
<sequence>MIDHGRAIAPGTAAGPKGRVGGGRPEPTVGSAREGATARDAPAPPAIGDVIRVVIFPAVFAPPAVRRCRKAVSR</sequence>
<reference evidence="3" key="1">
    <citation type="journal article" date="2019" name="Int. J. Syst. Evol. Microbiol.">
        <title>The Global Catalogue of Microorganisms (GCM) 10K type strain sequencing project: providing services to taxonomists for standard genome sequencing and annotation.</title>
        <authorList>
            <consortium name="The Broad Institute Genomics Platform"/>
            <consortium name="The Broad Institute Genome Sequencing Center for Infectious Disease"/>
            <person name="Wu L."/>
            <person name="Ma J."/>
        </authorList>
    </citation>
    <scope>NUCLEOTIDE SEQUENCE [LARGE SCALE GENOMIC DNA]</scope>
    <source>
        <strain evidence="3">KCTC 12848</strain>
    </source>
</reference>